<gene>
    <name evidence="4" type="ORF">CVIRNUC_005027</name>
</gene>
<feature type="transmembrane region" description="Helical" evidence="3">
    <location>
        <begin position="288"/>
        <end position="311"/>
    </location>
</feature>
<evidence type="ECO:0000256" key="2">
    <source>
        <dbReference type="SAM" id="MobiDB-lite"/>
    </source>
</evidence>
<accession>A0AAV1I7D0</accession>
<feature type="region of interest" description="Disordered" evidence="2">
    <location>
        <begin position="1"/>
        <end position="30"/>
    </location>
</feature>
<keyword evidence="3" id="KW-1133">Transmembrane helix</keyword>
<feature type="compositionally biased region" description="Basic and acidic residues" evidence="2">
    <location>
        <begin position="16"/>
        <end position="27"/>
    </location>
</feature>
<keyword evidence="5" id="KW-1185">Reference proteome</keyword>
<feature type="region of interest" description="Disordered" evidence="2">
    <location>
        <begin position="179"/>
        <end position="201"/>
    </location>
</feature>
<feature type="coiled-coil region" evidence="1">
    <location>
        <begin position="205"/>
        <end position="232"/>
    </location>
</feature>
<evidence type="ECO:0000256" key="1">
    <source>
        <dbReference type="SAM" id="Coils"/>
    </source>
</evidence>
<evidence type="ECO:0000256" key="3">
    <source>
        <dbReference type="SAM" id="Phobius"/>
    </source>
</evidence>
<keyword evidence="3" id="KW-0812">Transmembrane</keyword>
<name>A0AAV1I7D0_9CHLO</name>
<proteinExistence type="predicted"/>
<organism evidence="4 5">
    <name type="scientific">Coccomyxa viridis</name>
    <dbReference type="NCBI Taxonomy" id="1274662"/>
    <lineage>
        <taxon>Eukaryota</taxon>
        <taxon>Viridiplantae</taxon>
        <taxon>Chlorophyta</taxon>
        <taxon>core chlorophytes</taxon>
        <taxon>Trebouxiophyceae</taxon>
        <taxon>Trebouxiophyceae incertae sedis</taxon>
        <taxon>Coccomyxaceae</taxon>
        <taxon>Coccomyxa</taxon>
    </lineage>
</organism>
<keyword evidence="3" id="KW-0472">Membrane</keyword>
<comment type="caution">
    <text evidence="4">The sequence shown here is derived from an EMBL/GenBank/DDBJ whole genome shotgun (WGS) entry which is preliminary data.</text>
</comment>
<reference evidence="4 5" key="1">
    <citation type="submission" date="2023-10" db="EMBL/GenBank/DDBJ databases">
        <authorList>
            <person name="Maclean D."/>
            <person name="Macfadyen A."/>
        </authorList>
    </citation>
    <scope>NUCLEOTIDE SEQUENCE [LARGE SCALE GENOMIC DNA]</scope>
</reference>
<dbReference type="AlphaFoldDB" id="A0AAV1I7D0"/>
<protein>
    <submittedName>
        <fullName evidence="4">Uncharacterized protein</fullName>
    </submittedName>
</protein>
<evidence type="ECO:0000313" key="4">
    <source>
        <dbReference type="EMBL" id="CAK0780365.1"/>
    </source>
</evidence>
<dbReference type="EMBL" id="CAUYUE010000006">
    <property type="protein sequence ID" value="CAK0780365.1"/>
    <property type="molecule type" value="Genomic_DNA"/>
</dbReference>
<feature type="transmembrane region" description="Helical" evidence="3">
    <location>
        <begin position="36"/>
        <end position="56"/>
    </location>
</feature>
<dbReference type="Proteomes" id="UP001314263">
    <property type="component" value="Unassembled WGS sequence"/>
</dbReference>
<sequence length="361" mass="39351">MAEDMSWEKALGTPLPDKEKKRQHESKTNLPNRRQLIIGATLLVTAIAIMAAWRGLKSWPWQGGSAGQGYTESSLERLETGSKFLELPEGQSCDVHDCEGEDVTCVPHATWRRLMAVKDQLAVVAGLQHQLAHSEQALIEARRSSAEAARKSTAEVQAVRATDEEAQRGLQRCQKAEGRARFREESASAEAQRRKEEAGSLSEDLRSCRGALKAAEQQLADAERSVASKVKAATEEAMAPYAEAVTRSEALEGVLAGCRGRLEGLGEGCGRCWHMLEAAREEGRQVKWATGLAAAGACSCAAVAACVYGWVLSRKVSHLRLENEKLRCAAVEAQGGLRHRTRLRQHSLGQDTVLTAARPHR</sequence>
<evidence type="ECO:0000313" key="5">
    <source>
        <dbReference type="Proteomes" id="UP001314263"/>
    </source>
</evidence>
<keyword evidence="1" id="KW-0175">Coiled coil</keyword>